<proteinExistence type="predicted"/>
<name>A0A7X0JQX6_9GAMM</name>
<dbReference type="InterPro" id="IPR050708">
    <property type="entry name" value="T6SS_VgrG/RHS"/>
</dbReference>
<dbReference type="InterPro" id="IPR022385">
    <property type="entry name" value="Rhs_assc_core"/>
</dbReference>
<gene>
    <name evidence="1" type="ORF">HNR48_000291</name>
</gene>
<dbReference type="PANTHER" id="PTHR32305:SF17">
    <property type="entry name" value="TRNA NUCLEASE WAPA"/>
    <property type="match status" value="1"/>
</dbReference>
<evidence type="ECO:0000313" key="2">
    <source>
        <dbReference type="Proteomes" id="UP000528457"/>
    </source>
</evidence>
<dbReference type="NCBIfam" id="TIGR03696">
    <property type="entry name" value="Rhs_assc_core"/>
    <property type="match status" value="1"/>
</dbReference>
<dbReference type="RefSeq" id="WP_166852535.1">
    <property type="nucleotide sequence ID" value="NZ_JAAONY010000001.1"/>
</dbReference>
<comment type="caution">
    <text evidence="1">The sequence shown here is derived from an EMBL/GenBank/DDBJ whole genome shotgun (WGS) entry which is preliminary data.</text>
</comment>
<keyword evidence="2" id="KW-1185">Reference proteome</keyword>
<evidence type="ECO:0000313" key="1">
    <source>
        <dbReference type="EMBL" id="MBB6520013.1"/>
    </source>
</evidence>
<sequence>MLSKTQNNQTHYYHYDGLGSTVALSNSVGAITDTYGYNAFGEVLFRTGSTENRYTFTGEQYDPTLGQFYLRARYYDQSAGRFTQMDTWSGEGAIPRTQNKYIYGYSEPTNFIDPSGNIGVGAFFSSAGTALTLGSVGYTAYDLTSLAIRGGDNLTPTAVGASLILGLVGNKVLKPIAKACKAKRGADDRCRYAIAYVEAQFKMHRLVDGTPNSRFDSKKSGTFTVRVVSPVMDIKRGRGTAAFNGPINSVIKSRKLKSHARKFGIYIGEKGACGTRNTVGRCAEWRAANKLLKSGSKIKNLRWLPAWSLKKGANGFLELDAIKQPCGICNTVNFKP</sequence>
<dbReference type="PANTHER" id="PTHR32305">
    <property type="match status" value="1"/>
</dbReference>
<dbReference type="Proteomes" id="UP000528457">
    <property type="component" value="Unassembled WGS sequence"/>
</dbReference>
<dbReference type="AlphaFoldDB" id="A0A7X0JQX6"/>
<reference evidence="1 2" key="1">
    <citation type="submission" date="2020-08" db="EMBL/GenBank/DDBJ databases">
        <title>Genomic Encyclopedia of Type Strains, Phase IV (KMG-IV): sequencing the most valuable type-strain genomes for metagenomic binning, comparative biology and taxonomic classification.</title>
        <authorList>
            <person name="Goeker M."/>
        </authorList>
    </citation>
    <scope>NUCLEOTIDE SEQUENCE [LARGE SCALE GENOMIC DNA]</scope>
    <source>
        <strain evidence="1 2">DSM 22368</strain>
    </source>
</reference>
<dbReference type="EMBL" id="JACHHT010000001">
    <property type="protein sequence ID" value="MBB6520013.1"/>
    <property type="molecule type" value="Genomic_DNA"/>
</dbReference>
<dbReference type="InParanoid" id="A0A7X0JQX6"/>
<accession>A0A7X0JQX6</accession>
<organism evidence="1 2">
    <name type="scientific">Pseudoteredinibacter isoporae</name>
    <dbReference type="NCBI Taxonomy" id="570281"/>
    <lineage>
        <taxon>Bacteria</taxon>
        <taxon>Pseudomonadati</taxon>
        <taxon>Pseudomonadota</taxon>
        <taxon>Gammaproteobacteria</taxon>
        <taxon>Cellvibrionales</taxon>
        <taxon>Cellvibrionaceae</taxon>
        <taxon>Pseudoteredinibacter</taxon>
    </lineage>
</organism>
<protein>
    <submittedName>
        <fullName evidence="1">RHS repeat-associated protein</fullName>
    </submittedName>
</protein>
<dbReference type="Gene3D" id="2.180.10.10">
    <property type="entry name" value="RHS repeat-associated core"/>
    <property type="match status" value="1"/>
</dbReference>